<dbReference type="AlphaFoldDB" id="A0A091CWG8"/>
<evidence type="ECO:0000313" key="2">
    <source>
        <dbReference type="Proteomes" id="UP000028990"/>
    </source>
</evidence>
<reference evidence="1 2" key="1">
    <citation type="submission" date="2013-11" db="EMBL/GenBank/DDBJ databases">
        <title>The Damaraland mole rat (Fukomys damarensis) genome and evolution of African mole rats.</title>
        <authorList>
            <person name="Gladyshev V.N."/>
            <person name="Fang X."/>
        </authorList>
    </citation>
    <scope>NUCLEOTIDE SEQUENCE [LARGE SCALE GENOMIC DNA]</scope>
    <source>
        <tissue evidence="1">Liver</tissue>
    </source>
</reference>
<evidence type="ECO:0000313" key="1">
    <source>
        <dbReference type="EMBL" id="KFO22997.1"/>
    </source>
</evidence>
<gene>
    <name evidence="1" type="ORF">H920_15647</name>
</gene>
<sequence length="82" mass="9342">MGSKPWPGHQPICRCYATELLTDLLTNLSTEEISIGETMVVENYQNVPIFQFAIEINRDSQLLPNLSLGFHLYDAIDSDRRT</sequence>
<dbReference type="Proteomes" id="UP000028990">
    <property type="component" value="Unassembled WGS sequence"/>
</dbReference>
<accession>A0A091CWG8</accession>
<dbReference type="Gene3D" id="3.40.50.2300">
    <property type="match status" value="1"/>
</dbReference>
<proteinExistence type="predicted"/>
<dbReference type="EMBL" id="KN123867">
    <property type="protein sequence ID" value="KFO22997.1"/>
    <property type="molecule type" value="Genomic_DNA"/>
</dbReference>
<keyword evidence="2" id="KW-1185">Reference proteome</keyword>
<organism evidence="1 2">
    <name type="scientific">Fukomys damarensis</name>
    <name type="common">Damaraland mole rat</name>
    <name type="synonym">Cryptomys damarensis</name>
    <dbReference type="NCBI Taxonomy" id="885580"/>
    <lineage>
        <taxon>Eukaryota</taxon>
        <taxon>Metazoa</taxon>
        <taxon>Chordata</taxon>
        <taxon>Craniata</taxon>
        <taxon>Vertebrata</taxon>
        <taxon>Euteleostomi</taxon>
        <taxon>Mammalia</taxon>
        <taxon>Eutheria</taxon>
        <taxon>Euarchontoglires</taxon>
        <taxon>Glires</taxon>
        <taxon>Rodentia</taxon>
        <taxon>Hystricomorpha</taxon>
        <taxon>Bathyergidae</taxon>
        <taxon>Fukomys</taxon>
    </lineage>
</organism>
<protein>
    <submittedName>
        <fullName evidence="1">Uncharacterized protein</fullName>
    </submittedName>
</protein>
<name>A0A091CWG8_FUKDA</name>